<proteinExistence type="predicted"/>
<dbReference type="OMA" id="HPYHITI"/>
<dbReference type="Proteomes" id="UP000000311">
    <property type="component" value="Unassembled WGS sequence"/>
</dbReference>
<feature type="non-terminal residue" evidence="1">
    <location>
        <position position="129"/>
    </location>
</feature>
<reference evidence="1 2" key="1">
    <citation type="journal article" date="2010" name="Science">
        <title>Genomic comparison of the ants Camponotus floridanus and Harpegnathos saltator.</title>
        <authorList>
            <person name="Bonasio R."/>
            <person name="Zhang G."/>
            <person name="Ye C."/>
            <person name="Mutti N.S."/>
            <person name="Fang X."/>
            <person name="Qin N."/>
            <person name="Donahue G."/>
            <person name="Yang P."/>
            <person name="Li Q."/>
            <person name="Li C."/>
            <person name="Zhang P."/>
            <person name="Huang Z."/>
            <person name="Berger S.L."/>
            <person name="Reinberg D."/>
            <person name="Wang J."/>
            <person name="Liebig J."/>
        </authorList>
    </citation>
    <scope>NUCLEOTIDE SEQUENCE [LARGE SCALE GENOMIC DNA]</scope>
    <source>
        <strain evidence="2">C129</strain>
    </source>
</reference>
<protein>
    <recommendedName>
        <fullName evidence="3">DUF4817 domain-containing protein</fullName>
    </recommendedName>
</protein>
<dbReference type="EMBL" id="GL439982">
    <property type="protein sequence ID" value="EFN66429.1"/>
    <property type="molecule type" value="Genomic_DNA"/>
</dbReference>
<evidence type="ECO:0000313" key="1">
    <source>
        <dbReference type="EMBL" id="EFN66429.1"/>
    </source>
</evidence>
<dbReference type="OrthoDB" id="7692914at2759"/>
<dbReference type="Pfam" id="PF13412">
    <property type="entry name" value="HTH_24"/>
    <property type="match status" value="1"/>
</dbReference>
<evidence type="ECO:0000313" key="2">
    <source>
        <dbReference type="Proteomes" id="UP000000311"/>
    </source>
</evidence>
<gene>
    <name evidence="1" type="ORF">EAG_05157</name>
</gene>
<sequence>MADYPPNEIVDMILILGECHNNCAAASRLHAQRFPGRRHSSNITIRGLTQRARNGHLVRQRRCHDYNENDARAVAILAMVHYDPHISILQIERETGISQTTVSRILKALKYHPYHITITQALRPNHFQF</sequence>
<organism evidence="2">
    <name type="scientific">Camponotus floridanus</name>
    <name type="common">Florida carpenter ant</name>
    <dbReference type="NCBI Taxonomy" id="104421"/>
    <lineage>
        <taxon>Eukaryota</taxon>
        <taxon>Metazoa</taxon>
        <taxon>Ecdysozoa</taxon>
        <taxon>Arthropoda</taxon>
        <taxon>Hexapoda</taxon>
        <taxon>Insecta</taxon>
        <taxon>Pterygota</taxon>
        <taxon>Neoptera</taxon>
        <taxon>Endopterygota</taxon>
        <taxon>Hymenoptera</taxon>
        <taxon>Apocrita</taxon>
        <taxon>Aculeata</taxon>
        <taxon>Formicoidea</taxon>
        <taxon>Formicidae</taxon>
        <taxon>Formicinae</taxon>
        <taxon>Camponotus</taxon>
    </lineage>
</organism>
<dbReference type="PANTHER" id="PTHR47326:SF1">
    <property type="entry name" value="HTH PSQ-TYPE DOMAIN-CONTAINING PROTEIN"/>
    <property type="match status" value="1"/>
</dbReference>
<dbReference type="InParanoid" id="E2AJG0"/>
<dbReference type="PANTHER" id="PTHR47326">
    <property type="entry name" value="TRANSPOSABLE ELEMENT TC3 TRANSPOSASE-LIKE PROTEIN"/>
    <property type="match status" value="1"/>
</dbReference>
<dbReference type="InterPro" id="IPR036388">
    <property type="entry name" value="WH-like_DNA-bd_sf"/>
</dbReference>
<dbReference type="SUPFAM" id="SSF46785">
    <property type="entry name" value="Winged helix' DNA-binding domain"/>
    <property type="match status" value="1"/>
</dbReference>
<dbReference type="AlphaFoldDB" id="E2AJG0"/>
<accession>E2AJG0</accession>
<keyword evidence="2" id="KW-1185">Reference proteome</keyword>
<dbReference type="InterPro" id="IPR036390">
    <property type="entry name" value="WH_DNA-bd_sf"/>
</dbReference>
<dbReference type="Gene3D" id="1.10.10.10">
    <property type="entry name" value="Winged helix-like DNA-binding domain superfamily/Winged helix DNA-binding domain"/>
    <property type="match status" value="1"/>
</dbReference>
<evidence type="ECO:0008006" key="3">
    <source>
        <dbReference type="Google" id="ProtNLM"/>
    </source>
</evidence>
<name>E2AJG0_CAMFO</name>